<evidence type="ECO:0000259" key="5">
    <source>
        <dbReference type="PROSITE" id="PS50977"/>
    </source>
</evidence>
<dbReference type="InterPro" id="IPR054156">
    <property type="entry name" value="YxaF_TetR_C"/>
</dbReference>
<sequence length="180" mass="20701">MKTDPSNLIEVSLSLFRSKGYRRTSMADIGRATGLLKGSIYHHFPNKERLLIEVIQHVIGLFEDGVFTEARRPDLTEKQRLDGMIDAVESYYIQHRVCALVHLWPDALQESAEARELIQKFFRDWRDLVSDLLKPKYGQAEAHRLATDALARIEGAVIWLQIVGEEQALKQCSEEIRKLL</sequence>
<dbReference type="InterPro" id="IPR036271">
    <property type="entry name" value="Tet_transcr_reg_TetR-rel_C_sf"/>
</dbReference>
<feature type="DNA-binding region" description="H-T-H motif" evidence="4">
    <location>
        <begin position="25"/>
        <end position="44"/>
    </location>
</feature>
<keyword evidence="3" id="KW-0804">Transcription</keyword>
<dbReference type="Proteomes" id="UP000291822">
    <property type="component" value="Unassembled WGS sequence"/>
</dbReference>
<dbReference type="Gene3D" id="1.10.357.10">
    <property type="entry name" value="Tetracycline Repressor, domain 2"/>
    <property type="match status" value="1"/>
</dbReference>
<dbReference type="Pfam" id="PF00440">
    <property type="entry name" value="TetR_N"/>
    <property type="match status" value="1"/>
</dbReference>
<protein>
    <submittedName>
        <fullName evidence="6">TetR/AcrR family transcriptional regulator</fullName>
    </submittedName>
</protein>
<reference evidence="6 7" key="1">
    <citation type="submission" date="2019-02" db="EMBL/GenBank/DDBJ databases">
        <title>Dyella amyloliquefaciens sp. nov., isolated from forest soil.</title>
        <authorList>
            <person name="Gao Z.-H."/>
            <person name="Qiu L.-H."/>
        </authorList>
    </citation>
    <scope>NUCLEOTIDE SEQUENCE [LARGE SCALE GENOMIC DNA]</scope>
    <source>
        <strain evidence="6 7">KACC 12747</strain>
    </source>
</reference>
<dbReference type="Pfam" id="PF21993">
    <property type="entry name" value="TetR_C_13_2"/>
    <property type="match status" value="1"/>
</dbReference>
<dbReference type="RefSeq" id="WP_131150700.1">
    <property type="nucleotide sequence ID" value="NZ_SJTG01000001.1"/>
</dbReference>
<dbReference type="PROSITE" id="PS50977">
    <property type="entry name" value="HTH_TETR_2"/>
    <property type="match status" value="1"/>
</dbReference>
<dbReference type="AlphaFoldDB" id="A0A4R0YVK8"/>
<proteinExistence type="predicted"/>
<dbReference type="PANTHER" id="PTHR47506:SF1">
    <property type="entry name" value="HTH-TYPE TRANSCRIPTIONAL REGULATOR YJDC"/>
    <property type="match status" value="1"/>
</dbReference>
<keyword evidence="7" id="KW-1185">Reference proteome</keyword>
<dbReference type="PANTHER" id="PTHR47506">
    <property type="entry name" value="TRANSCRIPTIONAL REGULATORY PROTEIN"/>
    <property type="match status" value="1"/>
</dbReference>
<keyword evidence="1" id="KW-0805">Transcription regulation</keyword>
<dbReference type="SUPFAM" id="SSF48498">
    <property type="entry name" value="Tetracyclin repressor-like, C-terminal domain"/>
    <property type="match status" value="1"/>
</dbReference>
<comment type="caution">
    <text evidence="6">The sequence shown here is derived from an EMBL/GenBank/DDBJ whole genome shotgun (WGS) entry which is preliminary data.</text>
</comment>
<evidence type="ECO:0000256" key="3">
    <source>
        <dbReference type="ARBA" id="ARBA00023163"/>
    </source>
</evidence>
<dbReference type="InterPro" id="IPR001647">
    <property type="entry name" value="HTH_TetR"/>
</dbReference>
<evidence type="ECO:0000313" key="7">
    <source>
        <dbReference type="Proteomes" id="UP000291822"/>
    </source>
</evidence>
<evidence type="ECO:0000256" key="1">
    <source>
        <dbReference type="ARBA" id="ARBA00023015"/>
    </source>
</evidence>
<organism evidence="6 7">
    <name type="scientific">Dyella soli</name>
    <dbReference type="NCBI Taxonomy" id="522319"/>
    <lineage>
        <taxon>Bacteria</taxon>
        <taxon>Pseudomonadati</taxon>
        <taxon>Pseudomonadota</taxon>
        <taxon>Gammaproteobacteria</taxon>
        <taxon>Lysobacterales</taxon>
        <taxon>Rhodanobacteraceae</taxon>
        <taxon>Dyella</taxon>
    </lineage>
</organism>
<accession>A0A4R0YVK8</accession>
<feature type="domain" description="HTH tetR-type" evidence="5">
    <location>
        <begin position="2"/>
        <end position="62"/>
    </location>
</feature>
<dbReference type="EMBL" id="SJTG01000001">
    <property type="protein sequence ID" value="TCI12521.1"/>
    <property type="molecule type" value="Genomic_DNA"/>
</dbReference>
<evidence type="ECO:0000313" key="6">
    <source>
        <dbReference type="EMBL" id="TCI12521.1"/>
    </source>
</evidence>
<gene>
    <name evidence="6" type="ORF">EZM97_04010</name>
</gene>
<name>A0A4R0YVK8_9GAMM</name>
<evidence type="ECO:0000256" key="2">
    <source>
        <dbReference type="ARBA" id="ARBA00023125"/>
    </source>
</evidence>
<dbReference type="SUPFAM" id="SSF46689">
    <property type="entry name" value="Homeodomain-like"/>
    <property type="match status" value="1"/>
</dbReference>
<evidence type="ECO:0000256" key="4">
    <source>
        <dbReference type="PROSITE-ProRule" id="PRU00335"/>
    </source>
</evidence>
<dbReference type="GO" id="GO:0003677">
    <property type="term" value="F:DNA binding"/>
    <property type="evidence" value="ECO:0007669"/>
    <property type="project" value="UniProtKB-UniRule"/>
</dbReference>
<dbReference type="InterPro" id="IPR009057">
    <property type="entry name" value="Homeodomain-like_sf"/>
</dbReference>
<keyword evidence="2 4" id="KW-0238">DNA-binding</keyword>
<dbReference type="PRINTS" id="PR00455">
    <property type="entry name" value="HTHTETR"/>
</dbReference>